<reference evidence="3" key="1">
    <citation type="submission" date="2021-07" db="EMBL/GenBank/DDBJ databases">
        <title>Characterization of violacein-producing bacteria and related species.</title>
        <authorList>
            <person name="Wilson H.S."/>
            <person name="De Leon M.E."/>
        </authorList>
    </citation>
    <scope>NUCLEOTIDE SEQUENCE</scope>
    <source>
        <strain evidence="3">HSC-15S17</strain>
    </source>
</reference>
<accession>A0AA41HFV3</accession>
<evidence type="ECO:0000313" key="3">
    <source>
        <dbReference type="EMBL" id="MBV6324272.1"/>
    </source>
</evidence>
<gene>
    <name evidence="3" type="ORF">KVP70_25375</name>
    <name evidence="4" type="ORF">L1274_001033</name>
</gene>
<dbReference type="InterPro" id="IPR005151">
    <property type="entry name" value="Tail-specific_protease"/>
</dbReference>
<organism evidence="3 5">
    <name type="scientific">Duganella violaceipulchra</name>
    <dbReference type="NCBI Taxonomy" id="2849652"/>
    <lineage>
        <taxon>Bacteria</taxon>
        <taxon>Pseudomonadati</taxon>
        <taxon>Pseudomonadota</taxon>
        <taxon>Betaproteobacteria</taxon>
        <taxon>Burkholderiales</taxon>
        <taxon>Oxalobacteraceae</taxon>
        <taxon>Telluria group</taxon>
        <taxon>Duganella</taxon>
    </lineage>
</organism>
<dbReference type="GO" id="GO:0008236">
    <property type="term" value="F:serine-type peptidase activity"/>
    <property type="evidence" value="ECO:0007669"/>
    <property type="project" value="InterPro"/>
</dbReference>
<dbReference type="GO" id="GO:0006508">
    <property type="term" value="P:proteolysis"/>
    <property type="evidence" value="ECO:0007669"/>
    <property type="project" value="InterPro"/>
</dbReference>
<dbReference type="AlphaFoldDB" id="A0AA41HFV3"/>
<evidence type="ECO:0000256" key="1">
    <source>
        <dbReference type="SAM" id="SignalP"/>
    </source>
</evidence>
<name>A0AA41HFV3_9BURK</name>
<dbReference type="EMBL" id="JALJZU010000002">
    <property type="protein sequence ID" value="MCP2007340.1"/>
    <property type="molecule type" value="Genomic_DNA"/>
</dbReference>
<dbReference type="Proteomes" id="UP001155901">
    <property type="component" value="Unassembled WGS sequence"/>
</dbReference>
<feature type="domain" description="Tail specific protease" evidence="2">
    <location>
        <begin position="249"/>
        <end position="443"/>
    </location>
</feature>
<dbReference type="Pfam" id="PF03572">
    <property type="entry name" value="Peptidase_S41"/>
    <property type="match status" value="1"/>
</dbReference>
<proteinExistence type="predicted"/>
<dbReference type="EMBL" id="JAHTGR010000016">
    <property type="protein sequence ID" value="MBV6324272.1"/>
    <property type="molecule type" value="Genomic_DNA"/>
</dbReference>
<evidence type="ECO:0000259" key="2">
    <source>
        <dbReference type="Pfam" id="PF03572"/>
    </source>
</evidence>
<dbReference type="RefSeq" id="WP_217945207.1">
    <property type="nucleotide sequence ID" value="NZ_JAHTGR010000016.1"/>
</dbReference>
<comment type="caution">
    <text evidence="3">The sequence shown here is derived from an EMBL/GenBank/DDBJ whole genome shotgun (WGS) entry which is preliminary data.</text>
</comment>
<keyword evidence="6" id="KW-1185">Reference proteome</keyword>
<evidence type="ECO:0000313" key="6">
    <source>
        <dbReference type="Proteomes" id="UP001162889"/>
    </source>
</evidence>
<feature type="signal peptide" evidence="1">
    <location>
        <begin position="1"/>
        <end position="21"/>
    </location>
</feature>
<feature type="chain" id="PRO_5041306475" description="Tail specific protease domain-containing protein" evidence="1">
    <location>
        <begin position="22"/>
        <end position="501"/>
    </location>
</feature>
<keyword evidence="1" id="KW-0732">Signal</keyword>
<reference evidence="4" key="2">
    <citation type="submission" date="2022-03" db="EMBL/GenBank/DDBJ databases">
        <title>Genome Encyclopedia of Bacteria and Archaea VI: Functional Genomics of Type Strains.</title>
        <authorList>
            <person name="Whitman W."/>
        </authorList>
    </citation>
    <scope>NUCLEOTIDE SEQUENCE</scope>
    <source>
        <strain evidence="4">HSC-15S17</strain>
    </source>
</reference>
<protein>
    <recommendedName>
        <fullName evidence="2">Tail specific protease domain-containing protein</fullName>
    </recommendedName>
</protein>
<evidence type="ECO:0000313" key="5">
    <source>
        <dbReference type="Proteomes" id="UP001155901"/>
    </source>
</evidence>
<evidence type="ECO:0000313" key="4">
    <source>
        <dbReference type="EMBL" id="MCP2007340.1"/>
    </source>
</evidence>
<dbReference type="Proteomes" id="UP001162889">
    <property type="component" value="Unassembled WGS sequence"/>
</dbReference>
<sequence>MFNFVRRTAAITLMLAGGASAAATSATPAPPHSPQQWRQAAIADIEAAYQITLDNHPGTHDPANPAFRNNLAKARSAGLALAARVRNSAGYRAALQRFNTQIHDGHAGVAVGAIDQLPLRWPGFVAAWRGDGMLVYKSEPGGPPAGARIDSCDGLSMTQLAERNVFAFERRIEERGHWWVYGRDVFIDKGNPFIKLPTRCRFTLNDKQTELPLAWRPLTEQATAWRNVNYNGPTLPVGLTEPRAKLYWVSMPTFQPDERQREAYRAMTAEVRDHRQRYLDADAVVIDLRDNQGGSSAWSLEFAQALWGAGRVSRSINARSAQEHVWWRTSPANIAYVAELVGLLRQEKQESVALEIGLIAEGMQTALARGEKFYVEQDSAAESGQDGGAGKPPDDPPAFTAPVYVVVPGQCASACLDALDYFTMFPNTKLIGAPSAADSTYMEVRVQDLASGLAKVIIPNKVYVGRARAAGQFYSPAIYVNDVEWSPPVFLKAIEADLAGR</sequence>